<dbReference type="Pfam" id="PF00512">
    <property type="entry name" value="HisKA"/>
    <property type="match status" value="1"/>
</dbReference>
<dbReference type="InterPro" id="IPR003661">
    <property type="entry name" value="HisK_dim/P_dom"/>
</dbReference>
<evidence type="ECO:0000256" key="4">
    <source>
        <dbReference type="ARBA" id="ARBA00022553"/>
    </source>
</evidence>
<dbReference type="InterPro" id="IPR005467">
    <property type="entry name" value="His_kinase_dom"/>
</dbReference>
<keyword evidence="7" id="KW-0547">Nucleotide-binding</keyword>
<proteinExistence type="predicted"/>
<accession>A0ABT7NGI4</accession>
<dbReference type="CDD" id="cd00075">
    <property type="entry name" value="HATPase"/>
    <property type="match status" value="1"/>
</dbReference>
<evidence type="ECO:0000313" key="16">
    <source>
        <dbReference type="EMBL" id="MDM0047059.1"/>
    </source>
</evidence>
<evidence type="ECO:0000256" key="2">
    <source>
        <dbReference type="ARBA" id="ARBA00004141"/>
    </source>
</evidence>
<keyword evidence="8" id="KW-0418">Kinase</keyword>
<organism evidence="16 17">
    <name type="scientific">Variovorax dokdonensis</name>
    <dbReference type="NCBI Taxonomy" id="344883"/>
    <lineage>
        <taxon>Bacteria</taxon>
        <taxon>Pseudomonadati</taxon>
        <taxon>Pseudomonadota</taxon>
        <taxon>Betaproteobacteria</taxon>
        <taxon>Burkholderiales</taxon>
        <taxon>Comamonadaceae</taxon>
        <taxon>Variovorax</taxon>
    </lineage>
</organism>
<dbReference type="PANTHER" id="PTHR45436">
    <property type="entry name" value="SENSOR HISTIDINE KINASE YKOH"/>
    <property type="match status" value="1"/>
</dbReference>
<dbReference type="SUPFAM" id="SSF47384">
    <property type="entry name" value="Homodimeric domain of signal transducing histidine kinase"/>
    <property type="match status" value="1"/>
</dbReference>
<comment type="catalytic activity">
    <reaction evidence="1">
        <text>ATP + protein L-histidine = ADP + protein N-phospho-L-histidine.</text>
        <dbReference type="EC" id="2.7.13.3"/>
    </reaction>
</comment>
<evidence type="ECO:0000256" key="10">
    <source>
        <dbReference type="ARBA" id="ARBA00022989"/>
    </source>
</evidence>
<keyword evidence="6 13" id="KW-0812">Transmembrane</keyword>
<dbReference type="Gene3D" id="1.10.287.130">
    <property type="match status" value="1"/>
</dbReference>
<name>A0ABT7NGI4_9BURK</name>
<feature type="transmembrane region" description="Helical" evidence="13">
    <location>
        <begin position="157"/>
        <end position="179"/>
    </location>
</feature>
<dbReference type="PRINTS" id="PR00344">
    <property type="entry name" value="BCTRLSENSOR"/>
</dbReference>
<feature type="domain" description="HAMP" evidence="15">
    <location>
        <begin position="184"/>
        <end position="232"/>
    </location>
</feature>
<comment type="subcellular location">
    <subcellularLocation>
        <location evidence="2">Membrane</location>
        <topology evidence="2">Multi-pass membrane protein</topology>
    </subcellularLocation>
</comment>
<keyword evidence="9 16" id="KW-0067">ATP-binding</keyword>
<dbReference type="InterPro" id="IPR036097">
    <property type="entry name" value="HisK_dim/P_sf"/>
</dbReference>
<dbReference type="InterPro" id="IPR004358">
    <property type="entry name" value="Sig_transdc_His_kin-like_C"/>
</dbReference>
<evidence type="ECO:0000259" key="14">
    <source>
        <dbReference type="PROSITE" id="PS50109"/>
    </source>
</evidence>
<gene>
    <name evidence="16" type="ORF">QTH91_21385</name>
</gene>
<dbReference type="InterPro" id="IPR036890">
    <property type="entry name" value="HATPase_C_sf"/>
</dbReference>
<dbReference type="RefSeq" id="WP_286662164.1">
    <property type="nucleotide sequence ID" value="NZ_JASZYV010000005.1"/>
</dbReference>
<dbReference type="InterPro" id="IPR003594">
    <property type="entry name" value="HATPase_dom"/>
</dbReference>
<dbReference type="SMART" id="SM00387">
    <property type="entry name" value="HATPase_c"/>
    <property type="match status" value="1"/>
</dbReference>
<dbReference type="SUPFAM" id="SSF55874">
    <property type="entry name" value="ATPase domain of HSP90 chaperone/DNA topoisomerase II/histidine kinase"/>
    <property type="match status" value="1"/>
</dbReference>
<feature type="transmembrane region" description="Helical" evidence="13">
    <location>
        <begin position="14"/>
        <end position="34"/>
    </location>
</feature>
<dbReference type="GO" id="GO:0005524">
    <property type="term" value="F:ATP binding"/>
    <property type="evidence" value="ECO:0007669"/>
    <property type="project" value="UniProtKB-KW"/>
</dbReference>
<dbReference type="CDD" id="cd00082">
    <property type="entry name" value="HisKA"/>
    <property type="match status" value="1"/>
</dbReference>
<comment type="caution">
    <text evidence="16">The sequence shown here is derived from an EMBL/GenBank/DDBJ whole genome shotgun (WGS) entry which is preliminary data.</text>
</comment>
<evidence type="ECO:0000256" key="5">
    <source>
        <dbReference type="ARBA" id="ARBA00022679"/>
    </source>
</evidence>
<dbReference type="Pfam" id="PF02518">
    <property type="entry name" value="HATPase_c"/>
    <property type="match status" value="1"/>
</dbReference>
<evidence type="ECO:0000313" key="17">
    <source>
        <dbReference type="Proteomes" id="UP001174908"/>
    </source>
</evidence>
<keyword evidence="4" id="KW-0597">Phosphoprotein</keyword>
<evidence type="ECO:0000259" key="15">
    <source>
        <dbReference type="PROSITE" id="PS50885"/>
    </source>
</evidence>
<evidence type="ECO:0000256" key="3">
    <source>
        <dbReference type="ARBA" id="ARBA00012438"/>
    </source>
</evidence>
<dbReference type="PROSITE" id="PS50885">
    <property type="entry name" value="HAMP"/>
    <property type="match status" value="1"/>
</dbReference>
<keyword evidence="5" id="KW-0808">Transferase</keyword>
<protein>
    <recommendedName>
        <fullName evidence="3">histidine kinase</fullName>
        <ecNumber evidence="3">2.7.13.3</ecNumber>
    </recommendedName>
</protein>
<evidence type="ECO:0000256" key="1">
    <source>
        <dbReference type="ARBA" id="ARBA00000085"/>
    </source>
</evidence>
<keyword evidence="12 13" id="KW-0472">Membrane</keyword>
<dbReference type="Gene3D" id="3.30.565.10">
    <property type="entry name" value="Histidine kinase-like ATPase, C-terminal domain"/>
    <property type="match status" value="1"/>
</dbReference>
<feature type="domain" description="Histidine kinase" evidence="14">
    <location>
        <begin position="240"/>
        <end position="459"/>
    </location>
</feature>
<dbReference type="PROSITE" id="PS50109">
    <property type="entry name" value="HIS_KIN"/>
    <property type="match status" value="1"/>
</dbReference>
<evidence type="ECO:0000256" key="11">
    <source>
        <dbReference type="ARBA" id="ARBA00023012"/>
    </source>
</evidence>
<dbReference type="EMBL" id="JASZYV010000005">
    <property type="protein sequence ID" value="MDM0047059.1"/>
    <property type="molecule type" value="Genomic_DNA"/>
</dbReference>
<dbReference type="PANTHER" id="PTHR45436:SF14">
    <property type="entry name" value="SENSOR PROTEIN QSEC"/>
    <property type="match status" value="1"/>
</dbReference>
<keyword evidence="10 13" id="KW-1133">Transmembrane helix</keyword>
<evidence type="ECO:0000256" key="7">
    <source>
        <dbReference type="ARBA" id="ARBA00022741"/>
    </source>
</evidence>
<dbReference type="InterPro" id="IPR050428">
    <property type="entry name" value="TCS_sensor_his_kinase"/>
</dbReference>
<keyword evidence="11" id="KW-0902">Two-component regulatory system</keyword>
<evidence type="ECO:0000256" key="9">
    <source>
        <dbReference type="ARBA" id="ARBA00022840"/>
    </source>
</evidence>
<keyword evidence="17" id="KW-1185">Reference proteome</keyword>
<evidence type="ECO:0000256" key="6">
    <source>
        <dbReference type="ARBA" id="ARBA00022692"/>
    </source>
</evidence>
<dbReference type="SMART" id="SM00388">
    <property type="entry name" value="HisKA"/>
    <property type="match status" value="1"/>
</dbReference>
<evidence type="ECO:0000256" key="8">
    <source>
        <dbReference type="ARBA" id="ARBA00022777"/>
    </source>
</evidence>
<dbReference type="Proteomes" id="UP001174908">
    <property type="component" value="Unassembled WGS sequence"/>
</dbReference>
<dbReference type="InterPro" id="IPR003660">
    <property type="entry name" value="HAMP_dom"/>
</dbReference>
<reference evidence="16" key="1">
    <citation type="submission" date="2023-06" db="EMBL/GenBank/DDBJ databases">
        <authorList>
            <person name="Jiang Y."/>
            <person name="Liu Q."/>
        </authorList>
    </citation>
    <scope>NUCLEOTIDE SEQUENCE</scope>
    <source>
        <strain evidence="16">CGMCC 1.12089</strain>
    </source>
</reference>
<evidence type="ECO:0000256" key="13">
    <source>
        <dbReference type="SAM" id="Phobius"/>
    </source>
</evidence>
<sequence>MSIVRRPKALGRRLWWSLVALHLAASALTAFYSYRAYTRLIGTFMDEQMRVVADSYAGAKPRAIAPLPSVRALDSGAFLVQLWNSDGTVLLASSWPMPVVPLQSGDAGFRTVLQAGPQGEEESWRVYTAPGDAHPAHSRVQVLQSVAFRQQRARHRAWIESLPLVLLLPLSLGVLWLIVSSASRTLRVAAREMAAQDVQRPTELPLDRVPEEFGPLVAAFNTLLARLRDALGSQRRFIQDAAHELRTPIAAIGIQVDNLRASIPPDTEAADRLAQLEAGVVRTRHMVEQLLRSSRQDMSDATPDDVPQADLAVVLRDSVGQLMPLADRRRIDVGFEGRIQDAALRRVGAPEGQLRTVFDNLIDNAVRYTPEGGVVDVRLWLDKGSPVVEVIDSGPGIAPESIGRAFDRFFRVPGAPAGGSGLGLSIAQAAARRCGLRIGLRNREDAPGLIARVDVLASGQR</sequence>
<dbReference type="EC" id="2.7.13.3" evidence="3"/>
<evidence type="ECO:0000256" key="12">
    <source>
        <dbReference type="ARBA" id="ARBA00023136"/>
    </source>
</evidence>